<accession>D7CIG9</accession>
<dbReference type="Pfam" id="PF19912">
    <property type="entry name" value="DUF6385"/>
    <property type="match status" value="1"/>
</dbReference>
<dbReference type="Proteomes" id="UP000000378">
    <property type="component" value="Chromosome"/>
</dbReference>
<dbReference type="HOGENOM" id="CLU_076841_0_0_9"/>
<dbReference type="KEGG" id="slp:Slip_0027"/>
<reference evidence="2 3" key="2">
    <citation type="journal article" date="2010" name="Stand. Genomic Sci.">
        <title>Complete genome sequence of Syntrophothermus lipocalidus type strain (TGB-C1).</title>
        <authorList>
            <person name="Djao O.D."/>
            <person name="Zhang X."/>
            <person name="Lucas S."/>
            <person name="Lapidus A."/>
            <person name="Del Rio T.G."/>
            <person name="Nolan M."/>
            <person name="Tice H."/>
            <person name="Cheng J.F."/>
            <person name="Han C."/>
            <person name="Tapia R."/>
            <person name="Goodwin L."/>
            <person name="Pitluck S."/>
            <person name="Liolios K."/>
            <person name="Ivanova N."/>
            <person name="Mavromatis K."/>
            <person name="Mikhailova N."/>
            <person name="Ovchinnikova G."/>
            <person name="Pati A."/>
            <person name="Brambilla E."/>
            <person name="Chen A."/>
            <person name="Palaniappan K."/>
            <person name="Land M."/>
            <person name="Hauser L."/>
            <person name="Chang Y.J."/>
            <person name="Jeffries C.D."/>
            <person name="Rohde M."/>
            <person name="Sikorski J."/>
            <person name="Spring S."/>
            <person name="Goker M."/>
            <person name="Detter J.C."/>
            <person name="Woyke T."/>
            <person name="Bristow J."/>
            <person name="Eisen J.A."/>
            <person name="Markowitz V."/>
            <person name="Hugenholtz P."/>
            <person name="Kyrpides N.C."/>
            <person name="Klenk H.P."/>
        </authorList>
    </citation>
    <scope>NUCLEOTIDE SEQUENCE [LARGE SCALE GENOMIC DNA]</scope>
    <source>
        <strain evidence="3">DSM 12680 / TGB-C1</strain>
    </source>
</reference>
<sequence length="244" mass="26639">MPNNLVFNREPDQLKIQIYGSDTSNPISTTNGRLNIESISDTVSVTFTGSVSVTVTDLDIRDLAYTQDTVRIYGSETYPISTTQGRLNIESISAEVSITSTDLDIRDLAYTQDTVRIYGSETYPLATTTGWLNILNRSRYMAESSALTVTGSSSAYNGILASDISDKSMVSFAVHNKGSSEVSIRVEVSPDNTLWITDSSAFTLAGNAATVFVPKYFLKYARIAYAALIDGSAFTFDAWYQAQV</sequence>
<dbReference type="EMBL" id="CP002048">
    <property type="protein sequence ID" value="ADI00834.1"/>
    <property type="molecule type" value="Genomic_DNA"/>
</dbReference>
<proteinExistence type="predicted"/>
<feature type="domain" description="DUF6385" evidence="1">
    <location>
        <begin position="163"/>
        <end position="243"/>
    </location>
</feature>
<evidence type="ECO:0000313" key="3">
    <source>
        <dbReference type="Proteomes" id="UP000000378"/>
    </source>
</evidence>
<keyword evidence="3" id="KW-1185">Reference proteome</keyword>
<organism evidence="2 3">
    <name type="scientific">Syntrophothermus lipocalidus (strain DSM 12680 / TGB-C1)</name>
    <dbReference type="NCBI Taxonomy" id="643648"/>
    <lineage>
        <taxon>Bacteria</taxon>
        <taxon>Bacillati</taxon>
        <taxon>Bacillota</taxon>
        <taxon>Clostridia</taxon>
        <taxon>Eubacteriales</taxon>
        <taxon>Syntrophomonadaceae</taxon>
        <taxon>Syntrophothermus</taxon>
    </lineage>
</organism>
<dbReference type="eggNOG" id="COG1975">
    <property type="taxonomic scope" value="Bacteria"/>
</dbReference>
<dbReference type="OrthoDB" id="2078973at2"/>
<reference evidence="3" key="1">
    <citation type="journal article" date="2010" name="Stand. Genomic Sci.">
        <title>Complete genome sequence of Syntrophothermus lipocalidus type strain (TGB-C1T).</title>
        <authorList>
            <consortium name="US DOE Joint Genome Institute (JGI-PGF)"/>
            <person name="Djao O."/>
            <person name="Zhang X."/>
            <person name="Lucas S."/>
            <person name="Lapidus A."/>
            <person name="Glavina Del Rio T."/>
            <person name="Nolan M."/>
            <person name="Tice H."/>
            <person name="Cheng J."/>
            <person name="Han C."/>
            <person name="Tapia R."/>
            <person name="Goodwin L."/>
            <person name="Pitluck S."/>
            <person name="Liolios K."/>
            <person name="Ivanova N."/>
            <person name="Mavromatis K."/>
            <person name="Mikhailova N."/>
            <person name="Ovchinnikova G."/>
            <person name="Pati A."/>
            <person name="Brambilla E."/>
            <person name="Chen A."/>
            <person name="Palaniappan K."/>
            <person name="Land M."/>
            <person name="Hauser L."/>
            <person name="Chang Y."/>
            <person name="Jeffries C."/>
            <person name="Rohde M."/>
            <person name="Sikorski J."/>
            <person name="Spring S."/>
            <person name="Goker M."/>
            <person name="Detter J."/>
            <person name="Woyke T."/>
            <person name="Bristow J."/>
            <person name="Eisen J."/>
            <person name="Markowitz V."/>
            <person name="Hugenholtz P."/>
            <person name="Kyrpides N."/>
            <person name="Klenk H."/>
        </authorList>
    </citation>
    <scope>NUCLEOTIDE SEQUENCE [LARGE SCALE GENOMIC DNA]</scope>
    <source>
        <strain evidence="3">DSM 12680 / TGB-C1</strain>
    </source>
</reference>
<evidence type="ECO:0000259" key="1">
    <source>
        <dbReference type="Pfam" id="PF19912"/>
    </source>
</evidence>
<evidence type="ECO:0000313" key="2">
    <source>
        <dbReference type="EMBL" id="ADI00834.1"/>
    </source>
</evidence>
<dbReference type="STRING" id="643648.Slip_0027"/>
<dbReference type="InterPro" id="IPR045965">
    <property type="entry name" value="DUF6385"/>
</dbReference>
<protein>
    <recommendedName>
        <fullName evidence="1">DUF6385 domain-containing protein</fullName>
    </recommendedName>
</protein>
<gene>
    <name evidence="2" type="ordered locus">Slip_0027</name>
</gene>
<name>D7CIG9_SYNLT</name>
<dbReference type="RefSeq" id="WP_013174238.1">
    <property type="nucleotide sequence ID" value="NC_014220.1"/>
</dbReference>
<dbReference type="AlphaFoldDB" id="D7CIG9"/>